<evidence type="ECO:0000313" key="2">
    <source>
        <dbReference type="Proteomes" id="UP001500839"/>
    </source>
</evidence>
<proteinExistence type="predicted"/>
<organism evidence="1 2">
    <name type="scientific">Tomitella cavernea</name>
    <dbReference type="NCBI Taxonomy" id="1387982"/>
    <lineage>
        <taxon>Bacteria</taxon>
        <taxon>Bacillati</taxon>
        <taxon>Actinomycetota</taxon>
        <taxon>Actinomycetes</taxon>
        <taxon>Mycobacteriales</taxon>
        <taxon>Tomitella</taxon>
    </lineage>
</organism>
<reference evidence="2" key="1">
    <citation type="journal article" date="2019" name="Int. J. Syst. Evol. Microbiol.">
        <title>The Global Catalogue of Microorganisms (GCM) 10K type strain sequencing project: providing services to taxonomists for standard genome sequencing and annotation.</title>
        <authorList>
            <consortium name="The Broad Institute Genomics Platform"/>
            <consortium name="The Broad Institute Genome Sequencing Center for Infectious Disease"/>
            <person name="Wu L."/>
            <person name="Ma J."/>
        </authorList>
    </citation>
    <scope>NUCLEOTIDE SEQUENCE [LARGE SCALE GENOMIC DNA]</scope>
    <source>
        <strain evidence="2">JCM 18542</strain>
    </source>
</reference>
<keyword evidence="2" id="KW-1185">Reference proteome</keyword>
<comment type="caution">
    <text evidence="1">The sequence shown here is derived from an EMBL/GenBank/DDBJ whole genome shotgun (WGS) entry which is preliminary data.</text>
</comment>
<dbReference type="EMBL" id="BAABKQ010000001">
    <property type="protein sequence ID" value="GAA4811008.1"/>
    <property type="molecule type" value="Genomic_DNA"/>
</dbReference>
<evidence type="ECO:0000313" key="1">
    <source>
        <dbReference type="EMBL" id="GAA4811008.1"/>
    </source>
</evidence>
<accession>A0ABP9CH10</accession>
<name>A0ABP9CH10_9ACTN</name>
<dbReference type="Proteomes" id="UP001500839">
    <property type="component" value="Unassembled WGS sequence"/>
</dbReference>
<dbReference type="RefSeq" id="WP_242474485.1">
    <property type="nucleotide sequence ID" value="NZ_BAABKQ010000001.1"/>
</dbReference>
<sequence length="82" mass="8511">MASQVDRVNEFTAAFDGAIGSDVKDVREQLCGEGARDKGEYTGWPQLGGRTVVDAIAAIGAALGVPGMYDPHSEQQAGDKSA</sequence>
<protein>
    <submittedName>
        <fullName evidence="1">Uncharacterized protein</fullName>
    </submittedName>
</protein>
<gene>
    <name evidence="1" type="ORF">GCM10023353_14300</name>
</gene>